<organism evidence="1 2">
    <name type="scientific">Auraticoccus cholistanensis</name>
    <dbReference type="NCBI Taxonomy" id="2656650"/>
    <lineage>
        <taxon>Bacteria</taxon>
        <taxon>Bacillati</taxon>
        <taxon>Actinomycetota</taxon>
        <taxon>Actinomycetes</taxon>
        <taxon>Propionibacteriales</taxon>
        <taxon>Propionibacteriaceae</taxon>
        <taxon>Auraticoccus</taxon>
    </lineage>
</organism>
<keyword evidence="2" id="KW-1185">Reference proteome</keyword>
<dbReference type="Proteomes" id="UP000435304">
    <property type="component" value="Unassembled WGS sequence"/>
</dbReference>
<sequence length="285" mass="31526">MPRWWHDEPGRAWLEELPGLVAARLREWGLTADGAPWHGSNALVLPVRRGEEPLALRLSPPGDDVAAEAAALLWWDGRGTVLLVEADVPARALLLERLDGSHTLRREPVEWSVEVLATLMRELAVPAPGTALSTAEIAAEDAASFERRWQAVGGPTPRSQLTRAVAAARELAATDPGGDAVDGDLHADQVLRGRRTPWLVVDPVLLRGDREHDLARVLWTRLDELPRDADVRRAVATAVTVAEVPRERAEAWLVVRSMSYLLWGLERGLTEDPVRCRRLLDLFAR</sequence>
<dbReference type="EMBL" id="WPCU01000006">
    <property type="protein sequence ID" value="MVA76370.1"/>
    <property type="molecule type" value="Genomic_DNA"/>
</dbReference>
<reference evidence="1 2" key="1">
    <citation type="submission" date="2019-12" db="EMBL/GenBank/DDBJ databases">
        <title>Auraticoccus cholistani sp. nov., an actinomycete isolated from soil of Cholistan desert.</title>
        <authorList>
            <person name="Cheema M.T."/>
        </authorList>
    </citation>
    <scope>NUCLEOTIDE SEQUENCE [LARGE SCALE GENOMIC DNA]</scope>
    <source>
        <strain evidence="1 2">F435</strain>
    </source>
</reference>
<gene>
    <name evidence="1" type="ORF">GC722_10085</name>
</gene>
<dbReference type="GO" id="GO:0016301">
    <property type="term" value="F:kinase activity"/>
    <property type="evidence" value="ECO:0007669"/>
    <property type="project" value="UniProtKB-KW"/>
</dbReference>
<dbReference type="GO" id="GO:0019748">
    <property type="term" value="P:secondary metabolic process"/>
    <property type="evidence" value="ECO:0007669"/>
    <property type="project" value="InterPro"/>
</dbReference>
<comment type="caution">
    <text evidence="1">The sequence shown here is derived from an EMBL/GenBank/DDBJ whole genome shotgun (WGS) entry which is preliminary data.</text>
</comment>
<dbReference type="InterPro" id="IPR006748">
    <property type="entry name" value="NH2Glyco/OHUrea_AB-resist_kin"/>
</dbReference>
<dbReference type="AlphaFoldDB" id="A0A6A9V127"/>
<accession>A0A6A9V127</accession>
<name>A0A6A9V127_9ACTN</name>
<evidence type="ECO:0000313" key="2">
    <source>
        <dbReference type="Proteomes" id="UP000435304"/>
    </source>
</evidence>
<dbReference type="InterPro" id="IPR011009">
    <property type="entry name" value="Kinase-like_dom_sf"/>
</dbReference>
<evidence type="ECO:0000313" key="1">
    <source>
        <dbReference type="EMBL" id="MVA76370.1"/>
    </source>
</evidence>
<dbReference type="SUPFAM" id="SSF56112">
    <property type="entry name" value="Protein kinase-like (PK-like)"/>
    <property type="match status" value="1"/>
</dbReference>
<dbReference type="Pfam" id="PF04655">
    <property type="entry name" value="APH_6_hur"/>
    <property type="match status" value="1"/>
</dbReference>
<dbReference type="GO" id="GO:0016773">
    <property type="term" value="F:phosphotransferase activity, alcohol group as acceptor"/>
    <property type="evidence" value="ECO:0007669"/>
    <property type="project" value="InterPro"/>
</dbReference>
<protein>
    <submittedName>
        <fullName evidence="1">Kinase</fullName>
    </submittedName>
</protein>
<proteinExistence type="predicted"/>
<keyword evidence="1" id="KW-0808">Transferase</keyword>
<keyword evidence="1" id="KW-0418">Kinase</keyword>